<gene>
    <name evidence="2" type="ORF">K9W46_03755</name>
</gene>
<dbReference type="GO" id="GO:0005507">
    <property type="term" value="F:copper ion binding"/>
    <property type="evidence" value="ECO:0007669"/>
    <property type="project" value="TreeGrafter"/>
</dbReference>
<dbReference type="PANTHER" id="PTHR23419:SF8">
    <property type="entry name" value="FI09726P"/>
    <property type="match status" value="1"/>
</dbReference>
<protein>
    <submittedName>
        <fullName evidence="2">Divalent-cation tolerance protein CutA</fullName>
    </submittedName>
</protein>
<dbReference type="AlphaFoldDB" id="A0A9Y1BSF3"/>
<dbReference type="Proteomes" id="UP001200513">
    <property type="component" value="Chromosome"/>
</dbReference>
<dbReference type="Gene3D" id="3.30.70.120">
    <property type="match status" value="1"/>
</dbReference>
<reference evidence="2" key="1">
    <citation type="journal article" date="2022" name="Nat. Microbiol.">
        <title>Unique mobile elements and scalable gene flow at the prokaryote-eukaryote boundary revealed by circularized Asgard archaea genomes.</title>
        <authorList>
            <person name="Wu F."/>
            <person name="Speth D.R."/>
            <person name="Philosof A."/>
            <person name="Cremiere A."/>
            <person name="Narayanan A."/>
            <person name="Barco R.A."/>
            <person name="Connon S.A."/>
            <person name="Amend J.P."/>
            <person name="Antoshechkin I.A."/>
            <person name="Orphan V.J."/>
        </authorList>
    </citation>
    <scope>NUCLEOTIDE SEQUENCE</scope>
    <source>
        <strain evidence="2">PR6</strain>
    </source>
</reference>
<accession>A0A9Y1BSF3</accession>
<dbReference type="Pfam" id="PF03091">
    <property type="entry name" value="CutA1"/>
    <property type="match status" value="1"/>
</dbReference>
<evidence type="ECO:0000313" key="2">
    <source>
        <dbReference type="EMBL" id="UJG44304.1"/>
    </source>
</evidence>
<dbReference type="PANTHER" id="PTHR23419">
    <property type="entry name" value="DIVALENT CATION TOLERANCE CUTA-RELATED"/>
    <property type="match status" value="1"/>
</dbReference>
<dbReference type="SUPFAM" id="SSF54913">
    <property type="entry name" value="GlnB-like"/>
    <property type="match status" value="1"/>
</dbReference>
<dbReference type="GO" id="GO:0010038">
    <property type="term" value="P:response to metal ion"/>
    <property type="evidence" value="ECO:0007669"/>
    <property type="project" value="InterPro"/>
</dbReference>
<name>A0A9Y1BSF3_9ARCH</name>
<comment type="similarity">
    <text evidence="1">Belongs to the CutA family.</text>
</comment>
<dbReference type="InterPro" id="IPR004323">
    <property type="entry name" value="Ion_tolerance_CutA"/>
</dbReference>
<dbReference type="InterPro" id="IPR011322">
    <property type="entry name" value="N-reg_PII-like_a/b"/>
</dbReference>
<dbReference type="InterPro" id="IPR015867">
    <property type="entry name" value="N-reg_PII/ATP_PRibTrfase_C"/>
</dbReference>
<proteinExistence type="inferred from homology"/>
<evidence type="ECO:0000256" key="1">
    <source>
        <dbReference type="ARBA" id="ARBA00010169"/>
    </source>
</evidence>
<organism evidence="2">
    <name type="scientific">Candidatus Heimdallarchaeum endolithica</name>
    <dbReference type="NCBI Taxonomy" id="2876572"/>
    <lineage>
        <taxon>Archaea</taxon>
        <taxon>Promethearchaeati</taxon>
        <taxon>Candidatus Heimdallarchaeota</taxon>
        <taxon>Candidatus Heimdallarchaeia (ex Rinke et al. 2021) (nom. nud.)</taxon>
        <taxon>Candidatus Heimdallarchaeales</taxon>
        <taxon>Candidatus Heimdallarchaeaceae</taxon>
        <taxon>Candidatus Heimdallarchaeum</taxon>
    </lineage>
</organism>
<sequence>MNEPIHLHVSIDSKEEAERLSKFLLEEKLVVCVQISKIHSKYWWKGNIEVAEEYLVIAKTFSDKFPIIVEEIKKQHTYEIPEIIALPIIYSSEEYLEWMRETIY</sequence>
<dbReference type="EMBL" id="CP084167">
    <property type="protein sequence ID" value="UJG44304.1"/>
    <property type="molecule type" value="Genomic_DNA"/>
</dbReference>